<feature type="non-terminal residue" evidence="2">
    <location>
        <position position="1"/>
    </location>
</feature>
<dbReference type="AlphaFoldDB" id="A0ABD3XSC8"/>
<evidence type="ECO:0000313" key="3">
    <source>
        <dbReference type="Proteomes" id="UP001634394"/>
    </source>
</evidence>
<protein>
    <submittedName>
        <fullName evidence="2">Uncharacterized protein</fullName>
    </submittedName>
</protein>
<feature type="compositionally biased region" description="Polar residues" evidence="1">
    <location>
        <begin position="23"/>
        <end position="34"/>
    </location>
</feature>
<organism evidence="2 3">
    <name type="scientific">Sinanodonta woodiana</name>
    <name type="common">Chinese pond mussel</name>
    <name type="synonym">Anodonta woodiana</name>
    <dbReference type="NCBI Taxonomy" id="1069815"/>
    <lineage>
        <taxon>Eukaryota</taxon>
        <taxon>Metazoa</taxon>
        <taxon>Spiralia</taxon>
        <taxon>Lophotrochozoa</taxon>
        <taxon>Mollusca</taxon>
        <taxon>Bivalvia</taxon>
        <taxon>Autobranchia</taxon>
        <taxon>Heteroconchia</taxon>
        <taxon>Palaeoheterodonta</taxon>
        <taxon>Unionida</taxon>
        <taxon>Unionoidea</taxon>
        <taxon>Unionidae</taxon>
        <taxon>Unioninae</taxon>
        <taxon>Sinanodonta</taxon>
    </lineage>
</organism>
<comment type="caution">
    <text evidence="2">The sequence shown here is derived from an EMBL/GenBank/DDBJ whole genome shotgun (WGS) entry which is preliminary data.</text>
</comment>
<sequence length="337" mass="38154">TNLESSGSEYTPTKTELKLLEGNISSSELSTSGTEMKGKSTKLRATKSKRESRKKKKVARKINEIKGNRKSFLDTKISKESNTQFVPNINDAKGNLQQDALSDVNQVPTNMSENRVDDVKSSFNSSDQTMYVLAQKDGEWMVSGPFECPMDGFDSGIIEGVLEETIPNVSFNSNIDVQEEEINTFSHLIQNTLEGMCENVMDGIEDRENSRTDNLLKDHDNIDTSSKQEIFKGIESANSQWCSSDNVHENIMVDMPYKEGTGKTELDSEVLIDMCGKENRQNMIEGTKNRGNCRQSRKRQRDSLEIKGRKWRRKEDCWQRNLAKSQRNCGQKYVTSG</sequence>
<keyword evidence="3" id="KW-1185">Reference proteome</keyword>
<feature type="compositionally biased region" description="Polar residues" evidence="1">
    <location>
        <begin position="1"/>
        <end position="14"/>
    </location>
</feature>
<gene>
    <name evidence="2" type="ORF">ACJMK2_001316</name>
</gene>
<accession>A0ABD3XSC8</accession>
<feature type="non-terminal residue" evidence="2">
    <location>
        <position position="337"/>
    </location>
</feature>
<dbReference type="EMBL" id="JBJQND010000001">
    <property type="protein sequence ID" value="KAL3888957.1"/>
    <property type="molecule type" value="Genomic_DNA"/>
</dbReference>
<evidence type="ECO:0000313" key="2">
    <source>
        <dbReference type="EMBL" id="KAL3888957.1"/>
    </source>
</evidence>
<reference evidence="2 3" key="1">
    <citation type="submission" date="2024-11" db="EMBL/GenBank/DDBJ databases">
        <title>Chromosome-level genome assembly of the freshwater bivalve Anodonta woodiana.</title>
        <authorList>
            <person name="Chen X."/>
        </authorList>
    </citation>
    <scope>NUCLEOTIDE SEQUENCE [LARGE SCALE GENOMIC DNA]</scope>
    <source>
        <strain evidence="2">MN2024</strain>
        <tissue evidence="2">Gills</tissue>
    </source>
</reference>
<evidence type="ECO:0000256" key="1">
    <source>
        <dbReference type="SAM" id="MobiDB-lite"/>
    </source>
</evidence>
<feature type="compositionally biased region" description="Basic residues" evidence="1">
    <location>
        <begin position="39"/>
        <end position="60"/>
    </location>
</feature>
<proteinExistence type="predicted"/>
<name>A0ABD3XSC8_SINWO</name>
<dbReference type="Proteomes" id="UP001634394">
    <property type="component" value="Unassembled WGS sequence"/>
</dbReference>
<feature type="region of interest" description="Disordered" evidence="1">
    <location>
        <begin position="1"/>
        <end position="60"/>
    </location>
</feature>